<dbReference type="Pfam" id="PF03992">
    <property type="entry name" value="ABM"/>
    <property type="match status" value="1"/>
</dbReference>
<organism evidence="2 3">
    <name type="scientific">Ramlibacter pallidus</name>
    <dbReference type="NCBI Taxonomy" id="2780087"/>
    <lineage>
        <taxon>Bacteria</taxon>
        <taxon>Pseudomonadati</taxon>
        <taxon>Pseudomonadota</taxon>
        <taxon>Betaproteobacteria</taxon>
        <taxon>Burkholderiales</taxon>
        <taxon>Comamonadaceae</taxon>
        <taxon>Ramlibacter</taxon>
    </lineage>
</organism>
<dbReference type="Proteomes" id="UP000806285">
    <property type="component" value="Unassembled WGS sequence"/>
</dbReference>
<accession>A0ABR9S658</accession>
<sequence>MPILVTSEVPGQTAQGYDSVLAQVRDAVANAPGFVLHVAHPDDGCWRLLEVWRSKAEADAFFTRHVVPHLPPGIRPKRHYRLLHSLVLPPPVRAESP</sequence>
<reference evidence="2 3" key="1">
    <citation type="submission" date="2020-10" db="EMBL/GenBank/DDBJ databases">
        <title>Ramlibacter sp. HM2 16S ribosomal RNA gene Genome sequencing and assembly.</title>
        <authorList>
            <person name="Kang M."/>
        </authorList>
    </citation>
    <scope>NUCLEOTIDE SEQUENCE [LARGE SCALE GENOMIC DNA]</scope>
    <source>
        <strain evidence="2 3">HM2</strain>
    </source>
</reference>
<comment type="caution">
    <text evidence="2">The sequence shown here is derived from an EMBL/GenBank/DDBJ whole genome shotgun (WGS) entry which is preliminary data.</text>
</comment>
<dbReference type="InterPro" id="IPR007138">
    <property type="entry name" value="ABM_dom"/>
</dbReference>
<evidence type="ECO:0000313" key="2">
    <source>
        <dbReference type="EMBL" id="MBE7368782.1"/>
    </source>
</evidence>
<dbReference type="EMBL" id="JADDIV010000004">
    <property type="protein sequence ID" value="MBE7368782.1"/>
    <property type="molecule type" value="Genomic_DNA"/>
</dbReference>
<proteinExistence type="predicted"/>
<dbReference type="SUPFAM" id="SSF54909">
    <property type="entry name" value="Dimeric alpha+beta barrel"/>
    <property type="match status" value="1"/>
</dbReference>
<evidence type="ECO:0000259" key="1">
    <source>
        <dbReference type="Pfam" id="PF03992"/>
    </source>
</evidence>
<feature type="domain" description="ABM" evidence="1">
    <location>
        <begin position="7"/>
        <end position="62"/>
    </location>
</feature>
<keyword evidence="3" id="KW-1185">Reference proteome</keyword>
<protein>
    <recommendedName>
        <fullName evidence="1">ABM domain-containing protein</fullName>
    </recommendedName>
</protein>
<dbReference type="RefSeq" id="WP_193677407.1">
    <property type="nucleotide sequence ID" value="NZ_JADDIV010000004.1"/>
</dbReference>
<gene>
    <name evidence="2" type="ORF">IM787_14570</name>
</gene>
<dbReference type="InterPro" id="IPR011008">
    <property type="entry name" value="Dimeric_a/b-barrel"/>
</dbReference>
<name>A0ABR9S658_9BURK</name>
<evidence type="ECO:0000313" key="3">
    <source>
        <dbReference type="Proteomes" id="UP000806285"/>
    </source>
</evidence>